<dbReference type="RefSeq" id="XP_040677945.1">
    <property type="nucleotide sequence ID" value="XM_040824233.1"/>
</dbReference>
<feature type="compositionally biased region" description="Polar residues" evidence="1">
    <location>
        <begin position="226"/>
        <end position="255"/>
    </location>
</feature>
<dbReference type="EMBL" id="AZHE01000013">
    <property type="protein sequence ID" value="KHN96879.1"/>
    <property type="molecule type" value="Genomic_DNA"/>
</dbReference>
<feature type="compositionally biased region" description="Polar residues" evidence="1">
    <location>
        <begin position="67"/>
        <end position="80"/>
    </location>
</feature>
<proteinExistence type="predicted"/>
<dbReference type="AlphaFoldDB" id="A0A0B2WTA5"/>
<gene>
    <name evidence="2" type="ORF">MAM_05435</name>
</gene>
<reference evidence="2 3" key="1">
    <citation type="journal article" date="2014" name="Proc. Natl. Acad. Sci. U.S.A.">
        <title>Trajectory and genomic determinants of fungal-pathogen speciation and host adaptation.</title>
        <authorList>
            <person name="Hu X."/>
            <person name="Xiao G."/>
            <person name="Zheng P."/>
            <person name="Shang Y."/>
            <person name="Su Y."/>
            <person name="Zhang X."/>
            <person name="Liu X."/>
            <person name="Zhan S."/>
            <person name="St Leger R.J."/>
            <person name="Wang C."/>
        </authorList>
    </citation>
    <scope>NUCLEOTIDE SEQUENCE [LARGE SCALE GENOMIC DNA]</scope>
    <source>
        <strain evidence="2 3">ARSEF 1941</strain>
    </source>
</reference>
<feature type="region of interest" description="Disordered" evidence="1">
    <location>
        <begin position="60"/>
        <end position="109"/>
    </location>
</feature>
<evidence type="ECO:0000313" key="2">
    <source>
        <dbReference type="EMBL" id="KHN96879.1"/>
    </source>
</evidence>
<accession>A0A0B2WTA5</accession>
<sequence length="307" mass="31186">MVGRHDSLNSLGPRVGFKFGGSDGQFGAKKAKDDTAQGIQMTVGPDGVVNLVPPVALPNGGLEALDGSSNGRYDGSQSARKGQRPNDQGVCSDGQYPTRPQSNGQPPASATDRLQLTFVTVNVQSTAARASAETETQLPSVVTTTVTVTGGANLPLQAQKSQNSSFVVSSETALPKTTRGLTGPPFSPVKLNTGSSLPPMSAPAATAKWSQPAAPEPEAQLRNGALLSSKTASSIRNASTARSSGSSNMEGQASHSAVAPAATTLAEAVAPVQPIVNLSGLTLKSVIDLGNLAEQTEKASATTSVLL</sequence>
<dbReference type="OrthoDB" id="4961353at2759"/>
<dbReference type="HOGENOM" id="CLU_783215_0_0_1"/>
<keyword evidence="3" id="KW-1185">Reference proteome</keyword>
<evidence type="ECO:0000256" key="1">
    <source>
        <dbReference type="SAM" id="MobiDB-lite"/>
    </source>
</evidence>
<dbReference type="Proteomes" id="UP000030816">
    <property type="component" value="Unassembled WGS sequence"/>
</dbReference>
<comment type="caution">
    <text evidence="2">The sequence shown here is derived from an EMBL/GenBank/DDBJ whole genome shotgun (WGS) entry which is preliminary data.</text>
</comment>
<name>A0A0B2WTA5_METAS</name>
<protein>
    <submittedName>
        <fullName evidence="2">Uncharacterized protein</fullName>
    </submittedName>
</protein>
<feature type="compositionally biased region" description="Polar residues" evidence="1">
    <location>
        <begin position="98"/>
        <end position="109"/>
    </location>
</feature>
<evidence type="ECO:0000313" key="3">
    <source>
        <dbReference type="Proteomes" id="UP000030816"/>
    </source>
</evidence>
<organism evidence="2 3">
    <name type="scientific">Metarhizium album (strain ARSEF 1941)</name>
    <dbReference type="NCBI Taxonomy" id="1081103"/>
    <lineage>
        <taxon>Eukaryota</taxon>
        <taxon>Fungi</taxon>
        <taxon>Dikarya</taxon>
        <taxon>Ascomycota</taxon>
        <taxon>Pezizomycotina</taxon>
        <taxon>Sordariomycetes</taxon>
        <taxon>Hypocreomycetidae</taxon>
        <taxon>Hypocreales</taxon>
        <taxon>Clavicipitaceae</taxon>
        <taxon>Metarhizium</taxon>
    </lineage>
</organism>
<feature type="region of interest" description="Disordered" evidence="1">
    <location>
        <begin position="194"/>
        <end position="255"/>
    </location>
</feature>
<dbReference type="STRING" id="1081103.A0A0B2WTA5"/>
<dbReference type="GeneID" id="63739890"/>